<protein>
    <submittedName>
        <fullName evidence="2">Internal virion protein C</fullName>
    </submittedName>
</protein>
<organism evidence="2 3">
    <name type="scientific">Bordetella phage vB_BbrP_BB8</name>
    <dbReference type="NCBI Taxonomy" id="2587820"/>
    <lineage>
        <taxon>Viruses</taxon>
        <taxon>Duplodnaviria</taxon>
        <taxon>Heunggongvirae</taxon>
        <taxon>Uroviricota</taxon>
        <taxon>Caudoviricetes</taxon>
        <taxon>Autographivirales</taxon>
        <taxon>Autographivirales incertae sedis</taxon>
        <taxon>Vistulavirus</taxon>
        <taxon>Vistulavirus BB8</taxon>
    </lineage>
</organism>
<proteinExistence type="predicted"/>
<dbReference type="Proteomes" id="UP000315813">
    <property type="component" value="Segment"/>
</dbReference>
<evidence type="ECO:0000313" key="3">
    <source>
        <dbReference type="Proteomes" id="UP000315813"/>
    </source>
</evidence>
<accession>A0A4Y5TNS3</accession>
<name>A0A4Y5TNS3_9CAUD</name>
<feature type="region of interest" description="Disordered" evidence="1">
    <location>
        <begin position="713"/>
        <end position="742"/>
    </location>
</feature>
<evidence type="ECO:0000313" key="2">
    <source>
        <dbReference type="EMBL" id="QDB71024.1"/>
    </source>
</evidence>
<reference evidence="2 3" key="1">
    <citation type="submission" date="2019-05" db="EMBL/GenBank/DDBJ databases">
        <authorList>
            <person name="Karczewska-Golec J."/>
            <person name="Decewicz P."/>
            <person name="Golec P."/>
        </authorList>
    </citation>
    <scope>NUCLEOTIDE SEQUENCE [LARGE SCALE GENOMIC DNA]</scope>
</reference>
<dbReference type="EMBL" id="MK984681">
    <property type="protein sequence ID" value="QDB71024.1"/>
    <property type="molecule type" value="Genomic_DNA"/>
</dbReference>
<gene>
    <name evidence="2" type="ORF">bb8_p49</name>
</gene>
<keyword evidence="3" id="KW-1185">Reference proteome</keyword>
<evidence type="ECO:0000256" key="1">
    <source>
        <dbReference type="SAM" id="MobiDB-lite"/>
    </source>
</evidence>
<sequence>MATRVQAQYAPQGTGLQRVTARQVETVQAQFQAPQEDSATRLARALGALDPNVIGGSLSRIQEVNDAEERRRAQAYANSKTLDELGKEIREGKLLPSQSPVFGATIQHIYGENSQKALERDTLSKLSSGELKFTTEQELDAYLTEARNSQLEGQSEYTIAGFDKGWNQFRGQAAVVNLKINDNEAVNRGISEASDNLSNVLLDVTAPTFQGTDEDRAKTLMSRYELLTATQLLRADARKEALSNLLVRIASSGNQGLLNTMLSQKLPNGGPTIAGLLGDRVTMSLGNAAESQFDRDQRQRVDVELAPFMRDAATGSLNLGKLEAFRAANEKYVSSATIEALIRSNEAAQARIDKLNAQHGFIMAAQAITAEATQRASALVADRRGYEMPDIQVPTPEGNLKTVKGSDLVLAEVQRRIAAQPDMAFDEQVRLYANNSSENAQWKADLNAAYVNIGEVGVDAKGKPVGELLPGTVEALNRFSVINQISTGYARQLAGGEDKYQALVNIQALRESGVADPNLAASLVNQAERNTAKNIESINTKVNSAVNAITNPGVFSGRFWGEVFSGEWGEGEKNLRVVQGAVRSLAKAYMAANVASTGEEAVQKAVEYYANPAVSTQINNTIYFNKDLPRVPEQQDQRFWFQRYMDEEVATYLKDQGITSSAGDIVLQPMLGGEPRYMLHLNGTPLGKEFLRRDVEAWITERDKRDIADRIKAKQPKENPEESFITSETPGGAQIVYRKPKR</sequence>